<dbReference type="InterPro" id="IPR039894">
    <property type="entry name" value="Pus10-like"/>
</dbReference>
<keyword evidence="3" id="KW-0413">Isomerase</keyword>
<reference evidence="5 6" key="1">
    <citation type="submission" date="2018-11" db="EMBL/GenBank/DDBJ databases">
        <authorList>
            <consortium name="Pathogen Informatics"/>
        </authorList>
    </citation>
    <scope>NUCLEOTIDE SEQUENCE [LARGE SCALE GENOMIC DNA]</scope>
</reference>
<keyword evidence="2" id="KW-0819">tRNA processing</keyword>
<name>A0A3P7IQ48_STRVU</name>
<dbReference type="EC" id="5.4.99.25" evidence="1"/>
<dbReference type="Gene3D" id="3.30.70.2510">
    <property type="match status" value="1"/>
</dbReference>
<sequence length="215" mass="24740">TLFKRIPTIKEEKILSAKRLTTLYKDKSGTDIISNQERYRRSRSKFELSSPSRFCSYSISFERDPIFIAGRYCKYSRTLPQSPWSSEDKAAPKLPGHSVCISENFVLQYEFTFKVSEKVCEPLKKRFAASDARFVASGREDLDVRMLGRGRPFTVELRNCHLTSSLSGTDYVGTLQNVEIEINNMHPDIEVKYLTRISREEAELISLGEEGKIKY</sequence>
<dbReference type="FunFam" id="3.30.70.2510:FF:000001">
    <property type="entry name" value="tRNA pseudouridine synthase Pus10"/>
    <property type="match status" value="1"/>
</dbReference>
<accession>A0A3P7IQ48</accession>
<evidence type="ECO:0000313" key="5">
    <source>
        <dbReference type="EMBL" id="VDM66517.1"/>
    </source>
</evidence>
<evidence type="ECO:0000256" key="2">
    <source>
        <dbReference type="ARBA" id="ARBA00022694"/>
    </source>
</evidence>
<dbReference type="GO" id="GO:0160148">
    <property type="term" value="F:tRNA pseudouridine(55) synthase activity"/>
    <property type="evidence" value="ECO:0007669"/>
    <property type="project" value="UniProtKB-EC"/>
</dbReference>
<dbReference type="EMBL" id="UYYB01003005">
    <property type="protein sequence ID" value="VDM66517.1"/>
    <property type="molecule type" value="Genomic_DNA"/>
</dbReference>
<organism evidence="5 6">
    <name type="scientific">Strongylus vulgaris</name>
    <name type="common">Blood worm</name>
    <dbReference type="NCBI Taxonomy" id="40348"/>
    <lineage>
        <taxon>Eukaryota</taxon>
        <taxon>Metazoa</taxon>
        <taxon>Ecdysozoa</taxon>
        <taxon>Nematoda</taxon>
        <taxon>Chromadorea</taxon>
        <taxon>Rhabditida</taxon>
        <taxon>Rhabditina</taxon>
        <taxon>Rhabditomorpha</taxon>
        <taxon>Strongyloidea</taxon>
        <taxon>Strongylidae</taxon>
        <taxon>Strongylus</taxon>
    </lineage>
</organism>
<dbReference type="PANTHER" id="PTHR21568">
    <property type="entry name" value="TRNA PSEUDOURIDINE SYNTHASE PUS10"/>
    <property type="match status" value="1"/>
</dbReference>
<keyword evidence="6" id="KW-1185">Reference proteome</keyword>
<dbReference type="PANTHER" id="PTHR21568:SF0">
    <property type="entry name" value="TRNA PSEUDOURIDINE SYNTHASE PUS10"/>
    <property type="match status" value="1"/>
</dbReference>
<dbReference type="Pfam" id="PF21238">
    <property type="entry name" value="Pus10_C"/>
    <property type="match status" value="1"/>
</dbReference>
<feature type="domain" description="Pus10-like C-terminal" evidence="4">
    <location>
        <begin position="67"/>
        <end position="214"/>
    </location>
</feature>
<proteinExistence type="predicted"/>
<evidence type="ECO:0000259" key="4">
    <source>
        <dbReference type="Pfam" id="PF21238"/>
    </source>
</evidence>
<feature type="non-terminal residue" evidence="5">
    <location>
        <position position="1"/>
    </location>
</feature>
<protein>
    <recommendedName>
        <fullName evidence="1">tRNA pseudouridine(55) synthase</fullName>
        <ecNumber evidence="1">5.4.99.25</ecNumber>
    </recommendedName>
</protein>
<dbReference type="Proteomes" id="UP000270094">
    <property type="component" value="Unassembled WGS sequence"/>
</dbReference>
<dbReference type="InterPro" id="IPR048741">
    <property type="entry name" value="Pus10-like_C"/>
</dbReference>
<gene>
    <name evidence="5" type="ORF">SVUK_LOCUS1515</name>
</gene>
<evidence type="ECO:0000256" key="3">
    <source>
        <dbReference type="ARBA" id="ARBA00023235"/>
    </source>
</evidence>
<evidence type="ECO:0000313" key="6">
    <source>
        <dbReference type="Proteomes" id="UP000270094"/>
    </source>
</evidence>
<dbReference type="GO" id="GO:0031119">
    <property type="term" value="P:tRNA pseudouridine synthesis"/>
    <property type="evidence" value="ECO:0007669"/>
    <property type="project" value="TreeGrafter"/>
</dbReference>
<dbReference type="AlphaFoldDB" id="A0A3P7IQ48"/>
<evidence type="ECO:0000256" key="1">
    <source>
        <dbReference type="ARBA" id="ARBA00012787"/>
    </source>
</evidence>
<dbReference type="OrthoDB" id="271937at2759"/>